<accession>A0A368K7X5</accession>
<name>A0A368K7X5_9HYPH</name>
<dbReference type="EMBL" id="QOZG01000003">
    <property type="protein sequence ID" value="RCS24512.1"/>
    <property type="molecule type" value="Genomic_DNA"/>
</dbReference>
<comment type="caution">
    <text evidence="1">The sequence shown here is derived from an EMBL/GenBank/DDBJ whole genome shotgun (WGS) entry which is preliminary data.</text>
</comment>
<dbReference type="RefSeq" id="WP_114440130.1">
    <property type="nucleotide sequence ID" value="NZ_QOZG01000003.1"/>
</dbReference>
<dbReference type="InterPro" id="IPR054233">
    <property type="entry name" value="DUF6958"/>
</dbReference>
<dbReference type="Proteomes" id="UP000253420">
    <property type="component" value="Unassembled WGS sequence"/>
</dbReference>
<proteinExistence type="predicted"/>
<dbReference type="OrthoDB" id="7856862at2"/>
<sequence length="100" mass="10894">MSDDKIEIESITTPGRTERVNRTKYVAMRHALLAVLPGNAPGLTVADAKEALLPGLPDDLFPGGKTAGWWLKAVQLDLEAKGMIKRAPDRPVRLYKVGQS</sequence>
<evidence type="ECO:0000313" key="1">
    <source>
        <dbReference type="EMBL" id="RCS24512.1"/>
    </source>
</evidence>
<dbReference type="Pfam" id="PF22278">
    <property type="entry name" value="DUF6958"/>
    <property type="match status" value="1"/>
</dbReference>
<keyword evidence="2" id="KW-1185">Reference proteome</keyword>
<reference evidence="1 2" key="1">
    <citation type="submission" date="2018-07" db="EMBL/GenBank/DDBJ databases">
        <title>The draft genome of Phyllobacterium salinisoli.</title>
        <authorList>
            <person name="Liu L."/>
            <person name="Li L."/>
            <person name="Zhang X."/>
            <person name="Liang L."/>
        </authorList>
    </citation>
    <scope>NUCLEOTIDE SEQUENCE [LARGE SCALE GENOMIC DNA]</scope>
    <source>
        <strain evidence="1 2">LLAN61</strain>
    </source>
</reference>
<protein>
    <submittedName>
        <fullName evidence="1">Uncharacterized protein</fullName>
    </submittedName>
</protein>
<dbReference type="AlphaFoldDB" id="A0A368K7X5"/>
<organism evidence="1 2">
    <name type="scientific">Phyllobacterium salinisoli</name>
    <dbReference type="NCBI Taxonomy" id="1899321"/>
    <lineage>
        <taxon>Bacteria</taxon>
        <taxon>Pseudomonadati</taxon>
        <taxon>Pseudomonadota</taxon>
        <taxon>Alphaproteobacteria</taxon>
        <taxon>Hyphomicrobiales</taxon>
        <taxon>Phyllobacteriaceae</taxon>
        <taxon>Phyllobacterium</taxon>
    </lineage>
</organism>
<evidence type="ECO:0000313" key="2">
    <source>
        <dbReference type="Proteomes" id="UP000253420"/>
    </source>
</evidence>
<gene>
    <name evidence="1" type="ORF">DUT91_09620</name>
</gene>